<evidence type="ECO:0000256" key="9">
    <source>
        <dbReference type="PIRNR" id="PIRNR016502"/>
    </source>
</evidence>
<organism evidence="12 13">
    <name type="scientific">Pantherophis guttatus</name>
    <name type="common">Corn snake</name>
    <name type="synonym">Elaphe guttata</name>
    <dbReference type="NCBI Taxonomy" id="94885"/>
    <lineage>
        <taxon>Eukaryota</taxon>
        <taxon>Metazoa</taxon>
        <taxon>Chordata</taxon>
        <taxon>Craniata</taxon>
        <taxon>Vertebrata</taxon>
        <taxon>Euteleostomi</taxon>
        <taxon>Lepidosauria</taxon>
        <taxon>Squamata</taxon>
        <taxon>Bifurcata</taxon>
        <taxon>Unidentata</taxon>
        <taxon>Episquamata</taxon>
        <taxon>Toxicofera</taxon>
        <taxon>Serpentes</taxon>
        <taxon>Colubroidea</taxon>
        <taxon>Colubridae</taxon>
        <taxon>Colubrinae</taxon>
        <taxon>Pantherophis</taxon>
    </lineage>
</organism>
<evidence type="ECO:0000256" key="2">
    <source>
        <dbReference type="ARBA" id="ARBA00005914"/>
    </source>
</evidence>
<dbReference type="PIRSF" id="PIRSF016502">
    <property type="entry name" value="Urea_transporter"/>
    <property type="match status" value="1"/>
</dbReference>
<feature type="site" description="Important for channel permeability" evidence="10">
    <location>
        <position position="332"/>
    </location>
</feature>
<evidence type="ECO:0000256" key="6">
    <source>
        <dbReference type="ARBA" id="ARBA00023136"/>
    </source>
</evidence>
<dbReference type="RefSeq" id="XP_034259764.1">
    <property type="nucleotide sequence ID" value="XM_034403873.2"/>
</dbReference>
<dbReference type="PANTHER" id="PTHR10464:SF4">
    <property type="entry name" value="UREA TRANSPORTER"/>
    <property type="match status" value="1"/>
</dbReference>
<evidence type="ECO:0000256" key="4">
    <source>
        <dbReference type="ARBA" id="ARBA00022692"/>
    </source>
</evidence>
<keyword evidence="5 11" id="KW-1133">Transmembrane helix</keyword>
<comment type="subcellular location">
    <subcellularLocation>
        <location evidence="1">Cell membrane</location>
        <topology evidence="1">Multi-pass membrane protein</topology>
    </subcellularLocation>
</comment>
<dbReference type="GO" id="GO:0005886">
    <property type="term" value="C:plasma membrane"/>
    <property type="evidence" value="ECO:0007669"/>
    <property type="project" value="UniProtKB-SubCell"/>
</dbReference>
<evidence type="ECO:0000256" key="1">
    <source>
        <dbReference type="ARBA" id="ARBA00004651"/>
    </source>
</evidence>
<accession>A0A6P9AQQ7</accession>
<protein>
    <recommendedName>
        <fullName evidence="9">Urea transporter</fullName>
    </recommendedName>
</protein>
<feature type="transmembrane region" description="Helical" evidence="11">
    <location>
        <begin position="166"/>
        <end position="187"/>
    </location>
</feature>
<keyword evidence="12" id="KW-1185">Reference proteome</keyword>
<dbReference type="Pfam" id="PF03253">
    <property type="entry name" value="UT"/>
    <property type="match status" value="1"/>
</dbReference>
<evidence type="ECO:0000256" key="5">
    <source>
        <dbReference type="ARBA" id="ARBA00022989"/>
    </source>
</evidence>
<feature type="transmembrane region" description="Helical" evidence="11">
    <location>
        <begin position="135"/>
        <end position="154"/>
    </location>
</feature>
<dbReference type="AlphaFoldDB" id="A0A6P9AQQ7"/>
<evidence type="ECO:0000256" key="10">
    <source>
        <dbReference type="PIRSR" id="PIRSR016502-1"/>
    </source>
</evidence>
<dbReference type="GeneID" id="117655965"/>
<proteinExistence type="inferred from homology"/>
<evidence type="ECO:0000256" key="7">
    <source>
        <dbReference type="ARBA" id="ARBA00023180"/>
    </source>
</evidence>
<evidence type="ECO:0000313" key="13">
    <source>
        <dbReference type="RefSeq" id="XP_034259764.1"/>
    </source>
</evidence>
<keyword evidence="4 11" id="KW-0812">Transmembrane</keyword>
<keyword evidence="9" id="KW-0813">Transport</keyword>
<dbReference type="Proteomes" id="UP001652622">
    <property type="component" value="Unplaced"/>
</dbReference>
<dbReference type="Gene3D" id="1.10.3430.10">
    <property type="entry name" value="Ammonium transporter AmtB like domains"/>
    <property type="match status" value="1"/>
</dbReference>
<reference evidence="13" key="1">
    <citation type="submission" date="2025-08" db="UniProtKB">
        <authorList>
            <consortium name="RefSeq"/>
        </authorList>
    </citation>
    <scope>IDENTIFICATION</scope>
    <source>
        <tissue evidence="13">Blood</tissue>
    </source>
</reference>
<keyword evidence="7" id="KW-0325">Glycoprotein</keyword>
<feature type="transmembrane region" description="Helical" evidence="11">
    <location>
        <begin position="283"/>
        <end position="316"/>
    </location>
</feature>
<comment type="similarity">
    <text evidence="2 9">Belongs to the urea transporter family.</text>
</comment>
<dbReference type="PANTHER" id="PTHR10464">
    <property type="entry name" value="UREA TRANSPORTER"/>
    <property type="match status" value="1"/>
</dbReference>
<gene>
    <name evidence="13" type="primary">SLC14A1</name>
</gene>
<evidence type="ECO:0000313" key="12">
    <source>
        <dbReference type="Proteomes" id="UP001652622"/>
    </source>
</evidence>
<dbReference type="FunFam" id="1.10.3430.10:FF:000002">
    <property type="entry name" value="urea transporter 2"/>
    <property type="match status" value="1"/>
</dbReference>
<evidence type="ECO:0000256" key="11">
    <source>
        <dbReference type="SAM" id="Phobius"/>
    </source>
</evidence>
<dbReference type="OrthoDB" id="426293at2759"/>
<dbReference type="InterPro" id="IPR029020">
    <property type="entry name" value="Ammonium/urea_transptr"/>
</dbReference>
<evidence type="ECO:0000256" key="8">
    <source>
        <dbReference type="ARBA" id="ARBA00033993"/>
    </source>
</evidence>
<keyword evidence="3 9" id="KW-1003">Cell membrane</keyword>
<dbReference type="InterPro" id="IPR004937">
    <property type="entry name" value="Urea_transporter"/>
</dbReference>
<feature type="transmembrane region" description="Helical" evidence="11">
    <location>
        <begin position="110"/>
        <end position="129"/>
    </location>
</feature>
<name>A0A6P9AQQ7_PANGU</name>
<feature type="transmembrane region" description="Helical" evidence="11">
    <location>
        <begin position="72"/>
        <end position="103"/>
    </location>
</feature>
<dbReference type="GO" id="GO:0015204">
    <property type="term" value="F:urea transmembrane transporter activity"/>
    <property type="evidence" value="ECO:0007669"/>
    <property type="project" value="InterPro"/>
</dbReference>
<evidence type="ECO:0000256" key="3">
    <source>
        <dbReference type="ARBA" id="ARBA00022475"/>
    </source>
</evidence>
<dbReference type="CTD" id="6563"/>
<comment type="catalytic activity">
    <reaction evidence="8">
        <text>urea(in) = urea(out)</text>
        <dbReference type="Rhea" id="RHEA:32799"/>
        <dbReference type="ChEBI" id="CHEBI:16199"/>
    </reaction>
</comment>
<feature type="transmembrane region" description="Helical" evidence="11">
    <location>
        <begin position="322"/>
        <end position="345"/>
    </location>
</feature>
<keyword evidence="6 9" id="KW-0472">Membrane</keyword>
<sequence length="385" mass="41941">MEIDAAGEKSDKTQKTTGKCCQQMLRALSCVTGDMKVFGDWLKDKPVALQFVDWLLRGVSQVMFVNNPLSGIILLIGFLVQSCWLTLMCCTGVIVSTLTAVILSQERSAIAAGLHGYNGVLVGMLMAVFSDKGEYYWWLLLPVILMSMTCPIFTSALGSLFSKWDLPVFTLPFNLALSLFLGATGHFNSFFPTTLIEPTASLPNNSWSDVQVTMLLRSIPVGVGQVYGCDNPWTGGIVMLAVFISSPLIFSHAVLGSAVGIPAALSLASPLNKIYAGLWNYNSCLSCIAIGGMFYALTWETFALAIACAFFTTYAGEAMGRIFSVFGMPVGTWPFCLSSLTFLLLTTTNKAIFKLPLSKVTYPEANRAYYMERKKPCSESICDKV</sequence>